<dbReference type="RefSeq" id="WP_044731365.1">
    <property type="nucleotide sequence ID" value="NZ_JYBP01000003.1"/>
</dbReference>
<dbReference type="Pfam" id="PF07238">
    <property type="entry name" value="PilZ"/>
    <property type="match status" value="1"/>
</dbReference>
<dbReference type="Gene3D" id="2.40.10.220">
    <property type="entry name" value="predicted glycosyltransferase like domains"/>
    <property type="match status" value="1"/>
</dbReference>
<dbReference type="InterPro" id="IPR009875">
    <property type="entry name" value="PilZ_domain"/>
</dbReference>
<dbReference type="EMBL" id="JYBP01000003">
    <property type="protein sequence ID" value="KJE27753.1"/>
    <property type="molecule type" value="Genomic_DNA"/>
</dbReference>
<protein>
    <submittedName>
        <fullName evidence="2">PilZ domain protein</fullName>
    </submittedName>
</protein>
<dbReference type="GO" id="GO:0035438">
    <property type="term" value="F:cyclic-di-GMP binding"/>
    <property type="evidence" value="ECO:0007669"/>
    <property type="project" value="InterPro"/>
</dbReference>
<comment type="caution">
    <text evidence="2">The sequence shown here is derived from an EMBL/GenBank/DDBJ whole genome shotgun (WGS) entry which is preliminary data.</text>
</comment>
<evidence type="ECO:0000313" key="3">
    <source>
        <dbReference type="Proteomes" id="UP000032522"/>
    </source>
</evidence>
<evidence type="ECO:0000313" key="2">
    <source>
        <dbReference type="EMBL" id="KJE27753.1"/>
    </source>
</evidence>
<dbReference type="AlphaFoldDB" id="A0A0D8BU93"/>
<organism evidence="2 3">
    <name type="scientific">Geobacillus kaustophilus</name>
    <dbReference type="NCBI Taxonomy" id="1462"/>
    <lineage>
        <taxon>Bacteria</taxon>
        <taxon>Bacillati</taxon>
        <taxon>Bacillota</taxon>
        <taxon>Bacilli</taxon>
        <taxon>Bacillales</taxon>
        <taxon>Anoxybacillaceae</taxon>
        <taxon>Geobacillus</taxon>
        <taxon>Geobacillus thermoleovorans group</taxon>
    </lineage>
</organism>
<dbReference type="SUPFAM" id="SSF141371">
    <property type="entry name" value="PilZ domain-like"/>
    <property type="match status" value="1"/>
</dbReference>
<proteinExistence type="predicted"/>
<dbReference type="OrthoDB" id="2354159at2"/>
<name>A0A0D8BU93_GEOKU</name>
<evidence type="ECO:0000259" key="1">
    <source>
        <dbReference type="Pfam" id="PF07238"/>
    </source>
</evidence>
<feature type="domain" description="PilZ" evidence="1">
    <location>
        <begin position="5"/>
        <end position="104"/>
    </location>
</feature>
<reference evidence="2 3" key="1">
    <citation type="submission" date="2015-01" db="EMBL/GenBank/DDBJ databases">
        <authorList>
            <person name="Filippidou S."/>
            <person name="Jeanneret N."/>
            <person name="Russel-Delif L."/>
            <person name="Junier T."/>
            <person name="Wunderlin T."/>
            <person name="Molina V."/>
            <person name="Johnson S.L."/>
            <person name="Davenport K.W."/>
            <person name="Chain P.S."/>
            <person name="Dorador C."/>
            <person name="Junier P."/>
        </authorList>
    </citation>
    <scope>NUCLEOTIDE SEQUENCE [LARGE SCALE GENOMIC DNA]</scope>
    <source>
        <strain evidence="2 3">Et7/4</strain>
    </source>
</reference>
<dbReference type="PATRIC" id="fig|1462.6.peg.1498"/>
<gene>
    <name evidence="2" type="ORF">LG52_1302</name>
</gene>
<dbReference type="Proteomes" id="UP000032522">
    <property type="component" value="Unassembled WGS sequence"/>
</dbReference>
<accession>A0A0D8BU93</accession>
<sequence>MRFKRQEPFRYQFGQPLPAELRIADASYNVLIDDISPHGMKVEVESRLPFSHDGVPVEVSFALSGASFTVQGKLVWEKPFARIRYYGVRLYLTQQEEARLIEAIKRHAVESRRT</sequence>